<evidence type="ECO:0000256" key="3">
    <source>
        <dbReference type="PROSITE-ProRule" id="PRU00339"/>
    </source>
</evidence>
<dbReference type="Proteomes" id="UP000186309">
    <property type="component" value="Chromosome"/>
</dbReference>
<dbReference type="SUPFAM" id="SSF52540">
    <property type="entry name" value="P-loop containing nucleoside triphosphate hydrolases"/>
    <property type="match status" value="1"/>
</dbReference>
<feature type="repeat" description="TPR" evidence="3">
    <location>
        <begin position="205"/>
        <end position="238"/>
    </location>
</feature>
<dbReference type="OrthoDB" id="9777890at2"/>
<accession>A0A1U7CTX4</accession>
<dbReference type="InterPro" id="IPR027417">
    <property type="entry name" value="P-loop_NTPase"/>
</dbReference>
<dbReference type="Pfam" id="PF07719">
    <property type="entry name" value="TPR_2"/>
    <property type="match status" value="1"/>
</dbReference>
<dbReference type="Gene3D" id="3.40.50.300">
    <property type="entry name" value="P-loop containing nucleotide triphosphate hydrolases"/>
    <property type="match status" value="1"/>
</dbReference>
<organism evidence="4 5">
    <name type="scientific">Paludisphaera borealis</name>
    <dbReference type="NCBI Taxonomy" id="1387353"/>
    <lineage>
        <taxon>Bacteria</taxon>
        <taxon>Pseudomonadati</taxon>
        <taxon>Planctomycetota</taxon>
        <taxon>Planctomycetia</taxon>
        <taxon>Isosphaerales</taxon>
        <taxon>Isosphaeraceae</taxon>
        <taxon>Paludisphaera</taxon>
    </lineage>
</organism>
<dbReference type="SMART" id="SM00028">
    <property type="entry name" value="TPR"/>
    <property type="match status" value="9"/>
</dbReference>
<dbReference type="KEGG" id="pbor:BSF38_03924"/>
<evidence type="ECO:0000256" key="1">
    <source>
        <dbReference type="ARBA" id="ARBA00022737"/>
    </source>
</evidence>
<dbReference type="AlphaFoldDB" id="A0A1U7CTX4"/>
<sequence length="623" mass="68555">MPVDLSDALLQHGLGHLDRAAQDYQAALDEDPDRPDALYLLGLVALQRGDPSRAFTLMGKAVAFRPEEADYHAGLAEVHRALGQFDHAVACCREAARLRPDSPEHLGNLGAILVDRGEVDAAVGCFREALRLRPEFVAAHNNLGNALLIQGDATAALDHFRIAARLDPESGEPHLNLGAILMGRGELKESLVHCREAVRLRPDLLAARIHLGNVLLMLGRLDEAEACFREVIRLRPDLAAAHANLAGILEQRGDFEQAMESLRATLRHAPRHAGALALLATRLRGKLPDADRAVIEGLLADPGLPPDQRWPLQFGLGQVLDAQGEFERAAGVAAEANALQRADLNRRGLGYDPGAFKAFVDPLLSSFTPAFFAKVRGWGLESDRPVFVVGLPRSGTTLIEQILASHPRVFGAGELRLAKQTFKAMTEATGRAGNLQECLDGLGRDALNLLARRHLDKLAALNGSADRIVDKMPENYLYLGLIAALFPNAKLIHCRRDLRDTAVSCWMTNFGQVRWACDLEHIAARAAEYRRVMDHWRRALPTPIFEVDYEAVVADLEATSRTLVDWCGLEWNPACLDFHTTRRSVQTVSVAQVRLPIYHSSVGRWKNYEPSLSSLFAKLYCDE</sequence>
<dbReference type="SUPFAM" id="SSF48452">
    <property type="entry name" value="TPR-like"/>
    <property type="match status" value="1"/>
</dbReference>
<dbReference type="InterPro" id="IPR019734">
    <property type="entry name" value="TPR_rpt"/>
</dbReference>
<dbReference type="InterPro" id="IPR011990">
    <property type="entry name" value="TPR-like_helical_dom_sf"/>
</dbReference>
<dbReference type="Pfam" id="PF13469">
    <property type="entry name" value="Sulfotransfer_3"/>
    <property type="match status" value="1"/>
</dbReference>
<dbReference type="InterPro" id="IPR013105">
    <property type="entry name" value="TPR_2"/>
</dbReference>
<feature type="repeat" description="TPR" evidence="3">
    <location>
        <begin position="239"/>
        <end position="272"/>
    </location>
</feature>
<dbReference type="PANTHER" id="PTHR44858">
    <property type="entry name" value="TETRATRICOPEPTIDE REPEAT PROTEIN 6"/>
    <property type="match status" value="1"/>
</dbReference>
<reference evidence="5" key="1">
    <citation type="submission" date="2016-12" db="EMBL/GenBank/DDBJ databases">
        <title>Comparative genomics of four Isosphaeraceae planctomycetes: a common pool of plasmids and glycoside hydrolase genes.</title>
        <authorList>
            <person name="Ivanova A."/>
        </authorList>
    </citation>
    <scope>NUCLEOTIDE SEQUENCE [LARGE SCALE GENOMIC DNA]</scope>
    <source>
        <strain evidence="5">PX4</strain>
    </source>
</reference>
<dbReference type="PANTHER" id="PTHR44858:SF1">
    <property type="entry name" value="UDP-N-ACETYLGLUCOSAMINE--PEPTIDE N-ACETYLGLUCOSAMINYLTRANSFERASE SPINDLY-RELATED"/>
    <property type="match status" value="1"/>
</dbReference>
<keyword evidence="2 3" id="KW-0802">TPR repeat</keyword>
<feature type="repeat" description="TPR" evidence="3">
    <location>
        <begin position="69"/>
        <end position="102"/>
    </location>
</feature>
<dbReference type="EMBL" id="CP019082">
    <property type="protein sequence ID" value="APW62385.1"/>
    <property type="molecule type" value="Genomic_DNA"/>
</dbReference>
<gene>
    <name evidence="4" type="primary">yrrB_7</name>
    <name evidence="4" type="ORF">BSF38_03924</name>
</gene>
<dbReference type="STRING" id="1387353.BSF38_03924"/>
<feature type="repeat" description="TPR" evidence="3">
    <location>
        <begin position="137"/>
        <end position="170"/>
    </location>
</feature>
<keyword evidence="5" id="KW-1185">Reference proteome</keyword>
<evidence type="ECO:0000313" key="4">
    <source>
        <dbReference type="EMBL" id="APW62385.1"/>
    </source>
</evidence>
<evidence type="ECO:0000313" key="5">
    <source>
        <dbReference type="Proteomes" id="UP000186309"/>
    </source>
</evidence>
<proteinExistence type="predicted"/>
<dbReference type="Gene3D" id="1.25.40.10">
    <property type="entry name" value="Tetratricopeptide repeat domain"/>
    <property type="match status" value="2"/>
</dbReference>
<dbReference type="InterPro" id="IPR050498">
    <property type="entry name" value="Ycf3"/>
</dbReference>
<keyword evidence="1" id="KW-0677">Repeat</keyword>
<dbReference type="RefSeq" id="WP_076348449.1">
    <property type="nucleotide sequence ID" value="NZ_CP019082.1"/>
</dbReference>
<name>A0A1U7CTX4_9BACT</name>
<dbReference type="PROSITE" id="PS50005">
    <property type="entry name" value="TPR"/>
    <property type="match status" value="6"/>
</dbReference>
<evidence type="ECO:0000256" key="2">
    <source>
        <dbReference type="ARBA" id="ARBA00022803"/>
    </source>
</evidence>
<feature type="repeat" description="TPR" evidence="3">
    <location>
        <begin position="35"/>
        <end position="68"/>
    </location>
</feature>
<protein>
    <submittedName>
        <fullName evidence="4">TPR repeat-containing protein YrrB</fullName>
    </submittedName>
</protein>
<dbReference type="Pfam" id="PF13432">
    <property type="entry name" value="TPR_16"/>
    <property type="match status" value="3"/>
</dbReference>
<feature type="repeat" description="TPR" evidence="3">
    <location>
        <begin position="103"/>
        <end position="136"/>
    </location>
</feature>